<name>A0A0H1RNC8_LACLL</name>
<accession>A0A0H1RNC8</accession>
<dbReference type="EMBL" id="PKRZ01000001">
    <property type="protein sequence ID" value="PUA16210.1"/>
    <property type="molecule type" value="Genomic_DNA"/>
</dbReference>
<organism evidence="1 2">
    <name type="scientific">Lactococcus lactis subsp. lactis</name>
    <name type="common">Streptococcus lactis</name>
    <dbReference type="NCBI Taxonomy" id="1360"/>
    <lineage>
        <taxon>Bacteria</taxon>
        <taxon>Bacillati</taxon>
        <taxon>Bacillota</taxon>
        <taxon>Bacilli</taxon>
        <taxon>Lactobacillales</taxon>
        <taxon>Streptococcaceae</taxon>
        <taxon>Lactococcus</taxon>
    </lineage>
</organism>
<proteinExistence type="predicted"/>
<reference evidence="2" key="1">
    <citation type="submission" date="2016-08" db="EMBL/GenBank/DDBJ databases">
        <title>Comparative genomics of Lactococcus lactis strain WFLU12 isolated from the gastrointestinal tract of wild olive flounder (Paralichythys olivaceus).</title>
        <authorList>
            <person name="Nguyen T.L."/>
            <person name="Kim D.-H."/>
        </authorList>
    </citation>
    <scope>NUCLEOTIDE SEQUENCE [LARGE SCALE GENOMIC DNA]</scope>
    <source>
        <strain evidence="2">WFLU12</strain>
    </source>
</reference>
<dbReference type="Proteomes" id="UP000234865">
    <property type="component" value="Unassembled WGS sequence"/>
</dbReference>
<gene>
    <name evidence="1" type="ORF">CYU10_001966</name>
</gene>
<sequence length="32" mass="3971">MLQEKREFEIYEHSEELTLSFSTQIRFLNSHK</sequence>
<protein>
    <submittedName>
        <fullName evidence="1">Uncharacterized protein</fullName>
    </submittedName>
</protein>
<evidence type="ECO:0000313" key="2">
    <source>
        <dbReference type="Proteomes" id="UP000234865"/>
    </source>
</evidence>
<evidence type="ECO:0000313" key="1">
    <source>
        <dbReference type="EMBL" id="PUA16210.1"/>
    </source>
</evidence>
<dbReference type="AlphaFoldDB" id="A0A0H1RNC8"/>
<comment type="caution">
    <text evidence="1">The sequence shown here is derived from an EMBL/GenBank/DDBJ whole genome shotgun (WGS) entry which is preliminary data.</text>
</comment>